<reference evidence="2 3" key="1">
    <citation type="submission" date="2023-05" db="EMBL/GenBank/DDBJ databases">
        <title>Pseudoalteromonas ardens sp. nov., Pseudoalteromonas obscura sp. nov., and Pseudoalteromonas umbrosa sp. nov., isolated from the coral Montipora capitata.</title>
        <authorList>
            <person name="Thomas E.M."/>
            <person name="Smith E.M."/>
            <person name="Papke E."/>
            <person name="Shlafstein M.D."/>
            <person name="Oline D.K."/>
            <person name="Videau P."/>
            <person name="Saw J.H."/>
            <person name="Strangman W.K."/>
            <person name="Ushijima B."/>
        </authorList>
    </citation>
    <scope>NUCLEOTIDE SEQUENCE [LARGE SCALE GENOMIC DNA]</scope>
    <source>
        <strain evidence="2 3">P94</strain>
    </source>
</reference>
<evidence type="ECO:0000313" key="3">
    <source>
        <dbReference type="Proteomes" id="UP001231915"/>
    </source>
</evidence>
<feature type="transmembrane region" description="Helical" evidence="1">
    <location>
        <begin position="49"/>
        <end position="69"/>
    </location>
</feature>
<accession>A0ABT7EKI1</accession>
<proteinExistence type="predicted"/>
<evidence type="ECO:0000256" key="1">
    <source>
        <dbReference type="SAM" id="Phobius"/>
    </source>
</evidence>
<evidence type="ECO:0008006" key="4">
    <source>
        <dbReference type="Google" id="ProtNLM"/>
    </source>
</evidence>
<name>A0ABT7EKI1_9GAMM</name>
<dbReference type="EMBL" id="JASJUT010000003">
    <property type="protein sequence ID" value="MDK2595523.1"/>
    <property type="molecule type" value="Genomic_DNA"/>
</dbReference>
<gene>
    <name evidence="2" type="ORF">QNM18_10745</name>
</gene>
<feature type="transmembrane region" description="Helical" evidence="1">
    <location>
        <begin position="119"/>
        <end position="139"/>
    </location>
</feature>
<feature type="transmembrane region" description="Helical" evidence="1">
    <location>
        <begin position="12"/>
        <end position="37"/>
    </location>
</feature>
<keyword evidence="1" id="KW-0472">Membrane</keyword>
<keyword evidence="3" id="KW-1185">Reference proteome</keyword>
<organism evidence="2 3">
    <name type="scientific">Pseudoalteromonas obscura</name>
    <dbReference type="NCBI Taxonomy" id="3048491"/>
    <lineage>
        <taxon>Bacteria</taxon>
        <taxon>Pseudomonadati</taxon>
        <taxon>Pseudomonadota</taxon>
        <taxon>Gammaproteobacteria</taxon>
        <taxon>Alteromonadales</taxon>
        <taxon>Pseudoalteromonadaceae</taxon>
        <taxon>Pseudoalteromonas</taxon>
    </lineage>
</organism>
<keyword evidence="1" id="KW-0812">Transmembrane</keyword>
<keyword evidence="1" id="KW-1133">Transmembrane helix</keyword>
<evidence type="ECO:0000313" key="2">
    <source>
        <dbReference type="EMBL" id="MDK2595523.1"/>
    </source>
</evidence>
<sequence>MWSSFISVGLDMSVFNCTGSMMILVILCLTPILLYWLNASVLKRKYRPVWLSAIATFVCYASLLINVSYVDHHLEKELKAFDLNNDGFFSETERTPEQQKAMQRVVSDTGRNFAPITGAWFSLGYFLILWSVTLICSWIKRQYVRQVHRT</sequence>
<dbReference type="Proteomes" id="UP001231915">
    <property type="component" value="Unassembled WGS sequence"/>
</dbReference>
<protein>
    <recommendedName>
        <fullName evidence="4">EF-hand domain-containing protein</fullName>
    </recommendedName>
</protein>
<comment type="caution">
    <text evidence="2">The sequence shown here is derived from an EMBL/GenBank/DDBJ whole genome shotgun (WGS) entry which is preliminary data.</text>
</comment>